<dbReference type="AlphaFoldDB" id="F9UC63"/>
<dbReference type="Proteomes" id="UP000005459">
    <property type="component" value="Unassembled WGS sequence"/>
</dbReference>
<evidence type="ECO:0000313" key="2">
    <source>
        <dbReference type="EMBL" id="EGV17976.1"/>
    </source>
</evidence>
<dbReference type="CDD" id="cd18785">
    <property type="entry name" value="SF2_C"/>
    <property type="match status" value="1"/>
</dbReference>
<dbReference type="SMART" id="SM00487">
    <property type="entry name" value="DEXDc"/>
    <property type="match status" value="1"/>
</dbReference>
<dbReference type="Gene3D" id="3.40.50.300">
    <property type="entry name" value="P-loop containing nucleotide triphosphate hydrolases"/>
    <property type="match status" value="2"/>
</dbReference>
<dbReference type="CDD" id="cd17926">
    <property type="entry name" value="DEXHc_RE"/>
    <property type="match status" value="1"/>
</dbReference>
<dbReference type="Pfam" id="PF22548">
    <property type="entry name" value="AEP-TOTE"/>
    <property type="match status" value="1"/>
</dbReference>
<evidence type="ECO:0000259" key="1">
    <source>
        <dbReference type="PROSITE" id="PS51192"/>
    </source>
</evidence>
<organism evidence="2 3">
    <name type="scientific">Thiocapsa marina 5811</name>
    <dbReference type="NCBI Taxonomy" id="768671"/>
    <lineage>
        <taxon>Bacteria</taxon>
        <taxon>Pseudomonadati</taxon>
        <taxon>Pseudomonadota</taxon>
        <taxon>Gammaproteobacteria</taxon>
        <taxon>Chromatiales</taxon>
        <taxon>Chromatiaceae</taxon>
        <taxon>Thiocapsa</taxon>
    </lineage>
</organism>
<dbReference type="InterPro" id="IPR050742">
    <property type="entry name" value="Helicase_Restrict-Modif_Enz"/>
</dbReference>
<name>F9UC63_9GAMM</name>
<dbReference type="SUPFAM" id="SSF52540">
    <property type="entry name" value="P-loop containing nucleoside triphosphate hydrolases"/>
    <property type="match status" value="2"/>
</dbReference>
<keyword evidence="3" id="KW-1185">Reference proteome</keyword>
<evidence type="ECO:0000313" key="3">
    <source>
        <dbReference type="Proteomes" id="UP000005459"/>
    </source>
</evidence>
<reference evidence="2 3" key="1">
    <citation type="submission" date="2011-06" db="EMBL/GenBank/DDBJ databases">
        <title>The draft genome of Thiocapsa marina 5811.</title>
        <authorList>
            <consortium name="US DOE Joint Genome Institute (JGI-PGF)"/>
            <person name="Lucas S."/>
            <person name="Han J."/>
            <person name="Cheng J.-F."/>
            <person name="Goodwin L."/>
            <person name="Pitluck S."/>
            <person name="Peters L."/>
            <person name="Land M.L."/>
            <person name="Hauser L."/>
            <person name="Vogl K."/>
            <person name="Liu Z."/>
            <person name="Imhoff J."/>
            <person name="Thiel V."/>
            <person name="Frigaard N.-U."/>
            <person name="Bryant D."/>
            <person name="Woyke T.J."/>
        </authorList>
    </citation>
    <scope>NUCLEOTIDE SEQUENCE [LARGE SCALE GENOMIC DNA]</scope>
    <source>
        <strain evidence="2 3">5811</strain>
    </source>
</reference>
<dbReference type="Pfam" id="PF04851">
    <property type="entry name" value="ResIII"/>
    <property type="match status" value="1"/>
</dbReference>
<dbReference type="GO" id="GO:0003677">
    <property type="term" value="F:DNA binding"/>
    <property type="evidence" value="ECO:0007669"/>
    <property type="project" value="InterPro"/>
</dbReference>
<dbReference type="eggNOG" id="COG4951">
    <property type="taxonomic scope" value="Bacteria"/>
</dbReference>
<proteinExistence type="predicted"/>
<dbReference type="GO" id="GO:0016787">
    <property type="term" value="F:hydrolase activity"/>
    <property type="evidence" value="ECO:0007669"/>
    <property type="project" value="InterPro"/>
</dbReference>
<feature type="domain" description="Helicase ATP-binding" evidence="1">
    <location>
        <begin position="450"/>
        <end position="600"/>
    </location>
</feature>
<accession>F9UC63</accession>
<dbReference type="InterPro" id="IPR027417">
    <property type="entry name" value="P-loop_NTPase"/>
</dbReference>
<dbReference type="GO" id="GO:0005524">
    <property type="term" value="F:ATP binding"/>
    <property type="evidence" value="ECO:0007669"/>
    <property type="project" value="InterPro"/>
</dbReference>
<dbReference type="InterPro" id="IPR014001">
    <property type="entry name" value="Helicase_ATP-bd"/>
</dbReference>
<dbReference type="GO" id="GO:0005829">
    <property type="term" value="C:cytosol"/>
    <property type="evidence" value="ECO:0007669"/>
    <property type="project" value="TreeGrafter"/>
</dbReference>
<protein>
    <submittedName>
        <fullName evidence="2">Type III restriction protein res subunit</fullName>
    </submittedName>
</protein>
<dbReference type="PATRIC" id="fig|768671.3.peg.2661"/>
<sequence length="805" mass="89808">MLTLEGRWNALARIFIPMRDLDEIAVLQAENARLIALLEAHGIEWRQSPESRRTESEQDQSPLSTAEKVALFRRLFRGRDDVYPVRWESKKSGHSGYTPACANEWREGLCDKRNIKCSDCSHRQLLPLTDTVIYGHLAGKHTIGVYPLLEDDRCHFLAVDFDEAEWRQDALAFAQSCDELGVPVALEISRSGEGAHAWIFFADGVPASDVRRLGAALISHTCARTRQLRLSSYDRLFPNQDRLPKGGFGNLIALPLQKAPRAQQRSLFVDRDWCAYADQWTFLASVRHMDPRDIEPTILKAVGGAQPLDVSFIDEEDLARPWKPPKPPSKRLPGPLPKRIGITLANGVYLERAQLPQPLANRLIRLAAFQNPDFYRLQAMRLSVWGKPRVIGCAESYPQHLALPRGCLDAALELLSDNGIQADLHDERFAGHAIALHFQGELRRDQEAAVTAMLKHETGVLSAPTAFGKTVVAAALIARRGVNSLILVNRTDLLEQWHERLLAFLDVGRDRVGIIGGGKTKPSGQIDIAVMQSLSHKGEVKSLVEDYGQVIVDECHHISARSFEAILKRVRARYVLGLSATPTRRDGQDPIIFMQCGPLRHTAATPPDAPHDLAVIPHELQTPIELPADAAIHGIFRHLAMDGTRTRAIAATVLERFQQGRKILVLTERADHLSSLRTALDGIAPAPFVLHGRMPRRHRSETIAQLNALPPEAPRVVLAIGRLVGEGFDHPPLDTLVLAMPISWKGSLQQYAGRLHREHASKTNVRIIDFVDTGHPTLLRMWARRQQGYRAIGYRIAMQSELAGW</sequence>
<dbReference type="STRING" id="768671.ThimaDRAFT_2515"/>
<dbReference type="PROSITE" id="PS51192">
    <property type="entry name" value="HELICASE_ATP_BIND_1"/>
    <property type="match status" value="1"/>
</dbReference>
<gene>
    <name evidence="2" type="ORF">ThimaDRAFT_2515</name>
</gene>
<dbReference type="eggNOG" id="COG1061">
    <property type="taxonomic scope" value="Bacteria"/>
</dbReference>
<dbReference type="InterPro" id="IPR006935">
    <property type="entry name" value="Helicase/UvrB_N"/>
</dbReference>
<dbReference type="PANTHER" id="PTHR47396:SF1">
    <property type="entry name" value="ATP-DEPENDENT HELICASE IRC3-RELATED"/>
    <property type="match status" value="1"/>
</dbReference>
<dbReference type="EMBL" id="AFWV01000008">
    <property type="protein sequence ID" value="EGV17976.1"/>
    <property type="molecule type" value="Genomic_DNA"/>
</dbReference>
<dbReference type="InterPro" id="IPR054347">
    <property type="entry name" value="TOTE_primase"/>
</dbReference>
<dbReference type="PANTHER" id="PTHR47396">
    <property type="entry name" value="TYPE I RESTRICTION ENZYME ECOKI R PROTEIN"/>
    <property type="match status" value="1"/>
</dbReference>
<dbReference type="RefSeq" id="WP_007193388.1">
    <property type="nucleotide sequence ID" value="NZ_AFWV01000008.1"/>
</dbReference>